<protein>
    <recommendedName>
        <fullName evidence="3">DUF3987 domain-containing protein</fullName>
    </recommendedName>
</protein>
<dbReference type="Pfam" id="PF13148">
    <property type="entry name" value="DUF3987"/>
    <property type="match status" value="1"/>
</dbReference>
<evidence type="ECO:0000313" key="1">
    <source>
        <dbReference type="EMBL" id="EFU32174.1"/>
    </source>
</evidence>
<dbReference type="Proteomes" id="UP000005056">
    <property type="component" value="Unassembled WGS sequence"/>
</dbReference>
<sequence length="211" mass="23587">MSFGQPCDEFPLSSLPPLIRDAVIEAQQITQAPLGLVAASALGAVSLVCQNLIDVCRLNTLRGPVSLFFLTLAESGERKTAVDKLLMKPLYQQEMQLYSRYKSELAVWKNKEELLKAQKKALLSKLNKELRKGADESETLRQLEVLQKNSAEEPVRYKFIFNDATTAAIKNQLCGKWRSVGIMSDEAGIIFDGYTLSELPFINKMWDGSVL</sequence>
<dbReference type="EMBL" id="ADWQ01000149">
    <property type="protein sequence ID" value="EFU32174.1"/>
    <property type="molecule type" value="Genomic_DNA"/>
</dbReference>
<organism evidence="1 2">
    <name type="scientific">Escherichia coli MS 85-1</name>
    <dbReference type="NCBI Taxonomy" id="679202"/>
    <lineage>
        <taxon>Bacteria</taxon>
        <taxon>Pseudomonadati</taxon>
        <taxon>Pseudomonadota</taxon>
        <taxon>Gammaproteobacteria</taxon>
        <taxon>Enterobacterales</taxon>
        <taxon>Enterobacteriaceae</taxon>
        <taxon>Escherichia</taxon>
    </lineage>
</organism>
<dbReference type="RefSeq" id="WP_000007843.1">
    <property type="nucleotide sequence ID" value="NZ_ADWQ01000149.1"/>
</dbReference>
<evidence type="ECO:0000313" key="2">
    <source>
        <dbReference type="Proteomes" id="UP000005056"/>
    </source>
</evidence>
<gene>
    <name evidence="1" type="ORF">HMPREF9350_06015</name>
</gene>
<evidence type="ECO:0008006" key="3">
    <source>
        <dbReference type="Google" id="ProtNLM"/>
    </source>
</evidence>
<name>A0AAN3M3R2_ECOLX</name>
<proteinExistence type="predicted"/>
<feature type="non-terminal residue" evidence="1">
    <location>
        <position position="211"/>
    </location>
</feature>
<dbReference type="AlphaFoldDB" id="A0AAN3M3R2"/>
<accession>A0AAN3M3R2</accession>
<dbReference type="InterPro" id="IPR025048">
    <property type="entry name" value="DUF3987"/>
</dbReference>
<reference evidence="1 2" key="1">
    <citation type="submission" date="2010-09" db="EMBL/GenBank/DDBJ databases">
        <authorList>
            <person name="Weinstock G."/>
            <person name="Sodergren E."/>
            <person name="Clifton S."/>
            <person name="Fulton L."/>
            <person name="Fulton B."/>
            <person name="Courtney L."/>
            <person name="Fronick C."/>
            <person name="Harrison M."/>
            <person name="Strong C."/>
            <person name="Farmer C."/>
            <person name="Delahaunty K."/>
            <person name="Markovic C."/>
            <person name="Hall O."/>
            <person name="Minx P."/>
            <person name="Tomlinson C."/>
            <person name="Mitreva M."/>
            <person name="Hou S."/>
            <person name="Chen J."/>
            <person name="Wollam A."/>
            <person name="Pepin K.H."/>
            <person name="Johnson M."/>
            <person name="Bhonagiri V."/>
            <person name="Zhang X."/>
            <person name="Suruliraj S."/>
            <person name="Warren W."/>
            <person name="Chinwalla A."/>
            <person name="Mardis E.R."/>
            <person name="Wilson R.K."/>
        </authorList>
    </citation>
    <scope>NUCLEOTIDE SEQUENCE [LARGE SCALE GENOMIC DNA]</scope>
    <source>
        <strain evidence="1 2">MS 85-1</strain>
    </source>
</reference>
<comment type="caution">
    <text evidence="1">The sequence shown here is derived from an EMBL/GenBank/DDBJ whole genome shotgun (WGS) entry which is preliminary data.</text>
</comment>